<dbReference type="PANTHER" id="PTHR11715:SF3">
    <property type="entry name" value="GLYCINE CLEAVAGE SYSTEM H PROTEIN-RELATED"/>
    <property type="match status" value="1"/>
</dbReference>
<dbReference type="Proteomes" id="UP001596425">
    <property type="component" value="Unassembled WGS sequence"/>
</dbReference>
<dbReference type="InterPro" id="IPR017453">
    <property type="entry name" value="GCV_H_sub"/>
</dbReference>
<comment type="similarity">
    <text evidence="1 3">Belongs to the GcvH family.</text>
</comment>
<comment type="subunit">
    <text evidence="3">The glycine cleavage system is composed of four proteins: P, T, L and H.</text>
</comment>
<name>A0ABW1YKR2_9GAMM</name>
<dbReference type="EMBL" id="JBHSVR010000001">
    <property type="protein sequence ID" value="MFC6633304.1"/>
    <property type="molecule type" value="Genomic_DNA"/>
</dbReference>
<proteinExistence type="inferred from homology"/>
<dbReference type="InterPro" id="IPR003016">
    <property type="entry name" value="2-oxoA_DH_lipoyl-BS"/>
</dbReference>
<accession>A0ABW1YKR2</accession>
<gene>
    <name evidence="3 5" type="primary">gcvH</name>
    <name evidence="5" type="ORF">ACFQBM_08435</name>
</gene>
<dbReference type="RefSeq" id="WP_193189223.1">
    <property type="nucleotide sequence ID" value="NZ_JACZFR010000004.1"/>
</dbReference>
<dbReference type="InterPro" id="IPR033753">
    <property type="entry name" value="GCV_H/Fam206"/>
</dbReference>
<sequence length="130" mass="14395">MSKIPDGLYYSSSHEWAESKDGKVTIGISDHKQAEMGDMVYVNFPRVGASFNLGESLGYVEAVKVVSEIYIPVTGEVIEINSLVDDDPELVNSDPYGDGWIVRVKPSNLKELDDLMSADDYRKFVAEEDG</sequence>
<evidence type="ECO:0000313" key="5">
    <source>
        <dbReference type="EMBL" id="MFC6633304.1"/>
    </source>
</evidence>
<dbReference type="PANTHER" id="PTHR11715">
    <property type="entry name" value="GLYCINE CLEAVAGE SYSTEM H PROTEIN"/>
    <property type="match status" value="1"/>
</dbReference>
<reference evidence="6" key="1">
    <citation type="journal article" date="2019" name="Int. J. Syst. Evol. Microbiol.">
        <title>The Global Catalogue of Microorganisms (GCM) 10K type strain sequencing project: providing services to taxonomists for standard genome sequencing and annotation.</title>
        <authorList>
            <consortium name="The Broad Institute Genomics Platform"/>
            <consortium name="The Broad Institute Genome Sequencing Center for Infectious Disease"/>
            <person name="Wu L."/>
            <person name="Ma J."/>
        </authorList>
    </citation>
    <scope>NUCLEOTIDE SEQUENCE [LARGE SCALE GENOMIC DNA]</scope>
    <source>
        <strain evidence="6">CGMCC 1.13718</strain>
    </source>
</reference>
<dbReference type="NCBIfam" id="NF002270">
    <property type="entry name" value="PRK01202.1"/>
    <property type="match status" value="1"/>
</dbReference>
<dbReference type="HAMAP" id="MF_00272">
    <property type="entry name" value="GcvH"/>
    <property type="match status" value="1"/>
</dbReference>
<comment type="caution">
    <text evidence="5">The sequence shown here is derived from an EMBL/GenBank/DDBJ whole genome shotgun (WGS) entry which is preliminary data.</text>
</comment>
<comment type="cofactor">
    <cofactor evidence="3">
        <name>(R)-lipoate</name>
        <dbReference type="ChEBI" id="CHEBI:83088"/>
    </cofactor>
    <text evidence="3">Binds 1 lipoyl cofactor covalently.</text>
</comment>
<dbReference type="InterPro" id="IPR002930">
    <property type="entry name" value="GCV_H"/>
</dbReference>
<evidence type="ECO:0000256" key="1">
    <source>
        <dbReference type="ARBA" id="ARBA00009249"/>
    </source>
</evidence>
<dbReference type="InterPro" id="IPR011053">
    <property type="entry name" value="Single_hybrid_motif"/>
</dbReference>
<evidence type="ECO:0000256" key="3">
    <source>
        <dbReference type="HAMAP-Rule" id="MF_00272"/>
    </source>
</evidence>
<evidence type="ECO:0000259" key="4">
    <source>
        <dbReference type="PROSITE" id="PS50968"/>
    </source>
</evidence>
<dbReference type="PROSITE" id="PS50968">
    <property type="entry name" value="BIOTINYL_LIPOYL"/>
    <property type="match status" value="1"/>
</dbReference>
<dbReference type="CDD" id="cd06848">
    <property type="entry name" value="GCS_H"/>
    <property type="match status" value="1"/>
</dbReference>
<evidence type="ECO:0000256" key="2">
    <source>
        <dbReference type="ARBA" id="ARBA00022823"/>
    </source>
</evidence>
<organism evidence="5 6">
    <name type="scientific">Microbulbifer taiwanensis</name>
    <dbReference type="NCBI Taxonomy" id="986746"/>
    <lineage>
        <taxon>Bacteria</taxon>
        <taxon>Pseudomonadati</taxon>
        <taxon>Pseudomonadota</taxon>
        <taxon>Gammaproteobacteria</taxon>
        <taxon>Cellvibrionales</taxon>
        <taxon>Microbulbiferaceae</taxon>
        <taxon>Microbulbifer</taxon>
    </lineage>
</organism>
<dbReference type="NCBIfam" id="TIGR00527">
    <property type="entry name" value="gcvH"/>
    <property type="match status" value="1"/>
</dbReference>
<dbReference type="Gene3D" id="2.40.50.100">
    <property type="match status" value="1"/>
</dbReference>
<evidence type="ECO:0000313" key="6">
    <source>
        <dbReference type="Proteomes" id="UP001596425"/>
    </source>
</evidence>
<protein>
    <recommendedName>
        <fullName evidence="3">Glycine cleavage system H protein</fullName>
    </recommendedName>
</protein>
<dbReference type="Pfam" id="PF01597">
    <property type="entry name" value="GCV_H"/>
    <property type="match status" value="1"/>
</dbReference>
<feature type="domain" description="Lipoyl-binding" evidence="4">
    <location>
        <begin position="23"/>
        <end position="105"/>
    </location>
</feature>
<dbReference type="SUPFAM" id="SSF51230">
    <property type="entry name" value="Single hybrid motif"/>
    <property type="match status" value="1"/>
</dbReference>
<comment type="function">
    <text evidence="3">The glycine cleavage system catalyzes the degradation of glycine. The H protein shuttles the methylamine group of glycine from the P protein to the T protein.</text>
</comment>
<keyword evidence="2 3" id="KW-0450">Lipoyl</keyword>
<keyword evidence="6" id="KW-1185">Reference proteome</keyword>
<feature type="modified residue" description="N6-lipoyllysine" evidence="3">
    <location>
        <position position="64"/>
    </location>
</feature>
<dbReference type="InterPro" id="IPR000089">
    <property type="entry name" value="Biotin_lipoyl"/>
</dbReference>
<dbReference type="PROSITE" id="PS00189">
    <property type="entry name" value="LIPOYL"/>
    <property type="match status" value="1"/>
</dbReference>